<dbReference type="SUPFAM" id="SSF53756">
    <property type="entry name" value="UDP-Glycosyltransferase/glycogen phosphorylase"/>
    <property type="match status" value="1"/>
</dbReference>
<evidence type="ECO:0000259" key="2">
    <source>
        <dbReference type="Pfam" id="PF06722"/>
    </source>
</evidence>
<comment type="caution">
    <text evidence="3">The sequence shown here is derived from an EMBL/GenBank/DDBJ whole genome shotgun (WGS) entry which is preliminary data.</text>
</comment>
<reference evidence="4" key="1">
    <citation type="journal article" date="2019" name="Int. J. Syst. Evol. Microbiol.">
        <title>The Global Catalogue of Microorganisms (GCM) 10K type strain sequencing project: providing services to taxonomists for standard genome sequencing and annotation.</title>
        <authorList>
            <consortium name="The Broad Institute Genomics Platform"/>
            <consortium name="The Broad Institute Genome Sequencing Center for Infectious Disease"/>
            <person name="Wu L."/>
            <person name="Ma J."/>
        </authorList>
    </citation>
    <scope>NUCLEOTIDE SEQUENCE [LARGE SCALE GENOMIC DNA]</scope>
    <source>
        <strain evidence="4">JCM 16902</strain>
    </source>
</reference>
<dbReference type="InterPro" id="IPR002213">
    <property type="entry name" value="UDP_glucos_trans"/>
</dbReference>
<name>A0ABP7A1H5_9ACTN</name>
<dbReference type="Gene3D" id="3.40.50.2000">
    <property type="entry name" value="Glycogen Phosphorylase B"/>
    <property type="match status" value="2"/>
</dbReference>
<sequence>MRILFTFAGGPGHFLPMLPIVRAARRRGHHLVVAHRDDPLVIDAVQAEGFTSVPIDAARVLYPGIVPILEVTRDVAESYARDSFGGPIARERVPGLLELIRSWKPDLVVRDEMDYGSAIAAEVAGLPLSTVLVIAAGGLVRADLLAGPLNVLRAEYGLAPDPDLSRLHGDLVFSLSPPRYRDPANPLPGKTLSLRASTPPPPAGTDLNDPPTRSAGRPTVYFTLGTEFNTQSGDLFPRVLSALQNLDIHLIVTVGRQLDPDRFGPQPPNVHIRQYVPQSLLLPSCDLVVSHGGSGSVIGALEHGVPLVLLPLGADQIHNAHRCEDLGVGLSVDAIRADPAQIRSAVESVLAEPGYREAAQQFRAENELLPDADEAVRAMEDLVQTYRNS</sequence>
<dbReference type="PANTHER" id="PTHR48050">
    <property type="entry name" value="STEROL 3-BETA-GLUCOSYLTRANSFERASE"/>
    <property type="match status" value="1"/>
</dbReference>
<dbReference type="PANTHER" id="PTHR48050:SF13">
    <property type="entry name" value="STEROL 3-BETA-GLUCOSYLTRANSFERASE UGT80A2"/>
    <property type="match status" value="1"/>
</dbReference>
<dbReference type="EMBL" id="BAAAZO010000009">
    <property type="protein sequence ID" value="GAA3623013.1"/>
    <property type="molecule type" value="Genomic_DNA"/>
</dbReference>
<feature type="region of interest" description="Disordered" evidence="1">
    <location>
        <begin position="178"/>
        <end position="218"/>
    </location>
</feature>
<feature type="domain" description="Erythromycin biosynthesis protein CIII-like C-terminal" evidence="2">
    <location>
        <begin position="238"/>
        <end position="382"/>
    </location>
</feature>
<protein>
    <submittedName>
        <fullName evidence="3">Glycosyltransferase</fullName>
    </submittedName>
</protein>
<dbReference type="Pfam" id="PF06722">
    <property type="entry name" value="EryCIII-like_C"/>
    <property type="match status" value="1"/>
</dbReference>
<dbReference type="InterPro" id="IPR050426">
    <property type="entry name" value="Glycosyltransferase_28"/>
</dbReference>
<dbReference type="InterPro" id="IPR010610">
    <property type="entry name" value="EryCIII-like_C"/>
</dbReference>
<dbReference type="CDD" id="cd03784">
    <property type="entry name" value="GT1_Gtf-like"/>
    <property type="match status" value="1"/>
</dbReference>
<keyword evidence="4" id="KW-1185">Reference proteome</keyword>
<proteinExistence type="predicted"/>
<evidence type="ECO:0000313" key="4">
    <source>
        <dbReference type="Proteomes" id="UP001501074"/>
    </source>
</evidence>
<dbReference type="RefSeq" id="WP_231481270.1">
    <property type="nucleotide sequence ID" value="NZ_BAAAZO010000009.1"/>
</dbReference>
<accession>A0ABP7A1H5</accession>
<dbReference type="Proteomes" id="UP001501074">
    <property type="component" value="Unassembled WGS sequence"/>
</dbReference>
<gene>
    <name evidence="3" type="ORF">GCM10022223_45000</name>
</gene>
<evidence type="ECO:0000256" key="1">
    <source>
        <dbReference type="SAM" id="MobiDB-lite"/>
    </source>
</evidence>
<evidence type="ECO:0000313" key="3">
    <source>
        <dbReference type="EMBL" id="GAA3623013.1"/>
    </source>
</evidence>
<organism evidence="3 4">
    <name type="scientific">Kineosporia mesophila</name>
    <dbReference type="NCBI Taxonomy" id="566012"/>
    <lineage>
        <taxon>Bacteria</taxon>
        <taxon>Bacillati</taxon>
        <taxon>Actinomycetota</taxon>
        <taxon>Actinomycetes</taxon>
        <taxon>Kineosporiales</taxon>
        <taxon>Kineosporiaceae</taxon>
        <taxon>Kineosporia</taxon>
    </lineage>
</organism>